<keyword evidence="3" id="KW-0670">Pyruvate</keyword>
<dbReference type="InterPro" id="IPR040079">
    <property type="entry name" value="Glutathione_S-Trfase"/>
</dbReference>
<dbReference type="RefSeq" id="WP_079543679.1">
    <property type="nucleotide sequence ID" value="NZ_LT670844.1"/>
</dbReference>
<dbReference type="GO" id="GO:0016853">
    <property type="term" value="F:isomerase activity"/>
    <property type="evidence" value="ECO:0007669"/>
    <property type="project" value="UniProtKB-KW"/>
</dbReference>
<keyword evidence="3" id="KW-0413">Isomerase</keyword>
<dbReference type="InterPro" id="IPR010987">
    <property type="entry name" value="Glutathione-S-Trfase_C-like"/>
</dbReference>
<protein>
    <submittedName>
        <fullName evidence="3">Glutathione S-transferase/maleylpyruvate isomerase</fullName>
    </submittedName>
</protein>
<dbReference type="PANTHER" id="PTHR44051:SF8">
    <property type="entry name" value="GLUTATHIONE S-TRANSFERASE GSTA"/>
    <property type="match status" value="1"/>
</dbReference>
<evidence type="ECO:0000259" key="2">
    <source>
        <dbReference type="PROSITE" id="PS50405"/>
    </source>
</evidence>
<feature type="domain" description="GST N-terminal" evidence="1">
    <location>
        <begin position="1"/>
        <end position="62"/>
    </location>
</feature>
<accession>A0A1M7CIZ6</accession>
<feature type="domain" description="GST C-terminal" evidence="2">
    <location>
        <begin position="67"/>
        <end position="190"/>
    </location>
</feature>
<gene>
    <name evidence="3" type="ORF">SAMN05444159_6500</name>
</gene>
<dbReference type="PANTHER" id="PTHR44051">
    <property type="entry name" value="GLUTATHIONE S-TRANSFERASE-RELATED"/>
    <property type="match status" value="1"/>
</dbReference>
<keyword evidence="3" id="KW-0808">Transferase</keyword>
<dbReference type="Gene3D" id="1.20.1050.130">
    <property type="match status" value="1"/>
</dbReference>
<dbReference type="SUPFAM" id="SSF52833">
    <property type="entry name" value="Thioredoxin-like"/>
    <property type="match status" value="1"/>
</dbReference>
<dbReference type="Pfam" id="PF13409">
    <property type="entry name" value="GST_N_2"/>
    <property type="match status" value="1"/>
</dbReference>
<evidence type="ECO:0000313" key="4">
    <source>
        <dbReference type="Proteomes" id="UP000189935"/>
    </source>
</evidence>
<dbReference type="GO" id="GO:0016740">
    <property type="term" value="F:transferase activity"/>
    <property type="evidence" value="ECO:0007669"/>
    <property type="project" value="UniProtKB-KW"/>
</dbReference>
<dbReference type="InterPro" id="IPR036282">
    <property type="entry name" value="Glutathione-S-Trfase_C_sf"/>
</dbReference>
<reference evidence="3 4" key="1">
    <citation type="submission" date="2016-11" db="EMBL/GenBank/DDBJ databases">
        <authorList>
            <person name="Jaros S."/>
            <person name="Januszkiewicz K."/>
            <person name="Wedrychowicz H."/>
        </authorList>
    </citation>
    <scope>NUCLEOTIDE SEQUENCE [LARGE SCALE GENOMIC DNA]</scope>
    <source>
        <strain evidence="3 4">GAS499</strain>
    </source>
</reference>
<evidence type="ECO:0000259" key="1">
    <source>
        <dbReference type="PROSITE" id="PS50404"/>
    </source>
</evidence>
<dbReference type="SUPFAM" id="SSF47616">
    <property type="entry name" value="GST C-terminal domain-like"/>
    <property type="match status" value="1"/>
</dbReference>
<evidence type="ECO:0000313" key="3">
    <source>
        <dbReference type="EMBL" id="SHL67174.1"/>
    </source>
</evidence>
<dbReference type="Proteomes" id="UP000189935">
    <property type="component" value="Chromosome I"/>
</dbReference>
<dbReference type="OrthoDB" id="9810080at2"/>
<dbReference type="EMBL" id="LT670844">
    <property type="protein sequence ID" value="SHL67174.1"/>
    <property type="molecule type" value="Genomic_DNA"/>
</dbReference>
<organism evidence="3 4">
    <name type="scientific">Bradyrhizobium lablabi</name>
    <dbReference type="NCBI Taxonomy" id="722472"/>
    <lineage>
        <taxon>Bacteria</taxon>
        <taxon>Pseudomonadati</taxon>
        <taxon>Pseudomonadota</taxon>
        <taxon>Alphaproteobacteria</taxon>
        <taxon>Hyphomicrobiales</taxon>
        <taxon>Nitrobacteraceae</taxon>
        <taxon>Bradyrhizobium</taxon>
    </lineage>
</organism>
<dbReference type="PROSITE" id="PS50404">
    <property type="entry name" value="GST_NTER"/>
    <property type="match status" value="1"/>
</dbReference>
<dbReference type="InterPro" id="IPR004045">
    <property type="entry name" value="Glutathione_S-Trfase_N"/>
</dbReference>
<dbReference type="InterPro" id="IPR036249">
    <property type="entry name" value="Thioredoxin-like_sf"/>
</dbReference>
<sequence length="190" mass="20872">MAVKDLPYHSRQLDVSKQENRSPEFLAISPSGTLPVLKDDATVVRESQAIMFYLDRAYPSVPLYGKTPVEAGRTMQEICEQQSYAEPVLHPLIGALIFNRQTTTGEITQASTRFEGLLGEMNGRLAATGWLAGDSLSAADLNLYPLVRAVIEAHSTEKAAGFGLRLPSLGPFPHVVAWMRRLEPFTSAEK</sequence>
<dbReference type="SFLD" id="SFLDS00019">
    <property type="entry name" value="Glutathione_Transferase_(cytos"/>
    <property type="match status" value="1"/>
</dbReference>
<name>A0A1M7CIZ6_9BRAD</name>
<dbReference type="SFLD" id="SFLDG00358">
    <property type="entry name" value="Main_(cytGST)"/>
    <property type="match status" value="1"/>
</dbReference>
<dbReference type="Pfam" id="PF13410">
    <property type="entry name" value="GST_C_2"/>
    <property type="match status" value="1"/>
</dbReference>
<dbReference type="PROSITE" id="PS50405">
    <property type="entry name" value="GST_CTER"/>
    <property type="match status" value="1"/>
</dbReference>
<proteinExistence type="predicted"/>
<dbReference type="AlphaFoldDB" id="A0A1M7CIZ6"/>